<feature type="compositionally biased region" description="Basic and acidic residues" evidence="2">
    <location>
        <begin position="1"/>
        <end position="25"/>
    </location>
</feature>
<dbReference type="AlphaFoldDB" id="A0ABD5UDH3"/>
<feature type="compositionally biased region" description="Basic and acidic residues" evidence="2">
    <location>
        <begin position="220"/>
        <end position="261"/>
    </location>
</feature>
<accession>A0ABD5UDH3</accession>
<dbReference type="InterPro" id="IPR055734">
    <property type="entry name" value="DUF7310"/>
</dbReference>
<dbReference type="RefSeq" id="WP_379763532.1">
    <property type="nucleotide sequence ID" value="NZ_JBHSXI010000001.1"/>
</dbReference>
<feature type="domain" description="DUF7310" evidence="3">
    <location>
        <begin position="65"/>
        <end position="145"/>
    </location>
</feature>
<feature type="compositionally biased region" description="Basic and acidic residues" evidence="2">
    <location>
        <begin position="173"/>
        <end position="189"/>
    </location>
</feature>
<protein>
    <recommendedName>
        <fullName evidence="3">DUF7310 domain-containing protein</fullName>
    </recommendedName>
</protein>
<name>A0ABD5UDH3_9EURY</name>
<sequence>MPSDIRESDRAFADRETKTRIEGSTERSATPTDQTAISVGDEHGPGGRDDARNDRGGRNDGGDRIDERLRAVERALTGSDSTVADIEDSAAATAERREIESRLGDLEARVEELEAATQALRGYAGSIRAVNREVERRADLALARAGSGGTRTVDPEDVNARDAGSGGLTAEDLDSKDGEMRDERLEERGLQGSDLTAESTPDPVDEVPSESALDAAVPSDRSRGTAGKIEDVERDETHGTDRATDDRSWRTETLARLRESL</sequence>
<feature type="compositionally biased region" description="Basic and acidic residues" evidence="2">
    <location>
        <begin position="40"/>
        <end position="68"/>
    </location>
</feature>
<evidence type="ECO:0000259" key="3">
    <source>
        <dbReference type="Pfam" id="PF23991"/>
    </source>
</evidence>
<evidence type="ECO:0000313" key="5">
    <source>
        <dbReference type="Proteomes" id="UP001596333"/>
    </source>
</evidence>
<comment type="caution">
    <text evidence="4">The sequence shown here is derived from an EMBL/GenBank/DDBJ whole genome shotgun (WGS) entry which is preliminary data.</text>
</comment>
<reference evidence="4 5" key="1">
    <citation type="journal article" date="2019" name="Int. J. Syst. Evol. Microbiol.">
        <title>The Global Catalogue of Microorganisms (GCM) 10K type strain sequencing project: providing services to taxonomists for standard genome sequencing and annotation.</title>
        <authorList>
            <consortium name="The Broad Institute Genomics Platform"/>
            <consortium name="The Broad Institute Genome Sequencing Center for Infectious Disease"/>
            <person name="Wu L."/>
            <person name="Ma J."/>
        </authorList>
    </citation>
    <scope>NUCLEOTIDE SEQUENCE [LARGE SCALE GENOMIC DNA]</scope>
    <source>
        <strain evidence="4 5">Y73</strain>
    </source>
</reference>
<feature type="coiled-coil region" evidence="1">
    <location>
        <begin position="89"/>
        <end position="116"/>
    </location>
</feature>
<dbReference type="Pfam" id="PF23991">
    <property type="entry name" value="DUF7310"/>
    <property type="match status" value="1"/>
</dbReference>
<evidence type="ECO:0000256" key="2">
    <source>
        <dbReference type="SAM" id="MobiDB-lite"/>
    </source>
</evidence>
<gene>
    <name evidence="4" type="ORF">ACFQEY_00095</name>
</gene>
<keyword evidence="5" id="KW-1185">Reference proteome</keyword>
<feature type="region of interest" description="Disordered" evidence="2">
    <location>
        <begin position="144"/>
        <end position="261"/>
    </location>
</feature>
<feature type="region of interest" description="Disordered" evidence="2">
    <location>
        <begin position="1"/>
        <end position="68"/>
    </location>
</feature>
<dbReference type="EMBL" id="JBHSXI010000001">
    <property type="protein sequence ID" value="MFC6887459.1"/>
    <property type="molecule type" value="Genomic_DNA"/>
</dbReference>
<feature type="compositionally biased region" description="Polar residues" evidence="2">
    <location>
        <begin position="26"/>
        <end position="37"/>
    </location>
</feature>
<evidence type="ECO:0000256" key="1">
    <source>
        <dbReference type="SAM" id="Coils"/>
    </source>
</evidence>
<proteinExistence type="predicted"/>
<dbReference type="Proteomes" id="UP001596333">
    <property type="component" value="Unassembled WGS sequence"/>
</dbReference>
<evidence type="ECO:0000313" key="4">
    <source>
        <dbReference type="EMBL" id="MFC6887459.1"/>
    </source>
</evidence>
<organism evidence="4 5">
    <name type="scientific">Halorubrum trueperi</name>
    <dbReference type="NCBI Taxonomy" id="2004704"/>
    <lineage>
        <taxon>Archaea</taxon>
        <taxon>Methanobacteriati</taxon>
        <taxon>Methanobacteriota</taxon>
        <taxon>Stenosarchaea group</taxon>
        <taxon>Halobacteria</taxon>
        <taxon>Halobacteriales</taxon>
        <taxon>Haloferacaceae</taxon>
        <taxon>Halorubrum</taxon>
    </lineage>
</organism>
<keyword evidence="1" id="KW-0175">Coiled coil</keyword>